<dbReference type="EMBL" id="BPLR01019196">
    <property type="protein sequence ID" value="GIZ05060.1"/>
    <property type="molecule type" value="Genomic_DNA"/>
</dbReference>
<accession>A0AAV4YFB7</accession>
<feature type="region of interest" description="Disordered" evidence="1">
    <location>
        <begin position="1"/>
        <end position="21"/>
    </location>
</feature>
<evidence type="ECO:0000256" key="1">
    <source>
        <dbReference type="SAM" id="MobiDB-lite"/>
    </source>
</evidence>
<evidence type="ECO:0000313" key="2">
    <source>
        <dbReference type="EMBL" id="GIZ05060.1"/>
    </source>
</evidence>
<sequence length="113" mass="12713">MLTEKKKKKKRRSLHVKSADCNQKTRSKLRFYGHFLANVDMQIVASGNGLLAKVWRELIRRAVIIAGPLSLTNGSKERRGRRKGRGRGGHTREACLMSRKMGSSLSHAPLSFP</sequence>
<reference evidence="2 3" key="1">
    <citation type="submission" date="2021-06" db="EMBL/GenBank/DDBJ databases">
        <title>Caerostris extrusa draft genome.</title>
        <authorList>
            <person name="Kono N."/>
            <person name="Arakawa K."/>
        </authorList>
    </citation>
    <scope>NUCLEOTIDE SEQUENCE [LARGE SCALE GENOMIC DNA]</scope>
</reference>
<dbReference type="Proteomes" id="UP001054945">
    <property type="component" value="Unassembled WGS sequence"/>
</dbReference>
<organism evidence="2 3">
    <name type="scientific">Caerostris extrusa</name>
    <name type="common">Bark spider</name>
    <name type="synonym">Caerostris bankana</name>
    <dbReference type="NCBI Taxonomy" id="172846"/>
    <lineage>
        <taxon>Eukaryota</taxon>
        <taxon>Metazoa</taxon>
        <taxon>Ecdysozoa</taxon>
        <taxon>Arthropoda</taxon>
        <taxon>Chelicerata</taxon>
        <taxon>Arachnida</taxon>
        <taxon>Araneae</taxon>
        <taxon>Araneomorphae</taxon>
        <taxon>Entelegynae</taxon>
        <taxon>Araneoidea</taxon>
        <taxon>Araneidae</taxon>
        <taxon>Caerostris</taxon>
    </lineage>
</organism>
<feature type="compositionally biased region" description="Basic residues" evidence="1">
    <location>
        <begin position="78"/>
        <end position="89"/>
    </location>
</feature>
<dbReference type="AlphaFoldDB" id="A0AAV4YFB7"/>
<feature type="region of interest" description="Disordered" evidence="1">
    <location>
        <begin position="72"/>
        <end position="113"/>
    </location>
</feature>
<gene>
    <name evidence="2" type="ORF">CEXT_88901</name>
</gene>
<keyword evidence="3" id="KW-1185">Reference proteome</keyword>
<feature type="compositionally biased region" description="Basic residues" evidence="1">
    <location>
        <begin position="1"/>
        <end position="15"/>
    </location>
</feature>
<protein>
    <submittedName>
        <fullName evidence="2">Uncharacterized protein</fullName>
    </submittedName>
</protein>
<comment type="caution">
    <text evidence="2">The sequence shown here is derived from an EMBL/GenBank/DDBJ whole genome shotgun (WGS) entry which is preliminary data.</text>
</comment>
<evidence type="ECO:0000313" key="3">
    <source>
        <dbReference type="Proteomes" id="UP001054945"/>
    </source>
</evidence>
<name>A0AAV4YFB7_CAEEX</name>
<proteinExistence type="predicted"/>